<proteinExistence type="predicted"/>
<sequence length="96" mass="10962">MGTDCYLKPADAEFYNKFIFLEDHIAHKDGVRVVKWKNIFPNDDEGTLDNDVCLQKFPDASAVFNDSIGDADYTNIEVLDEYKDLVLPLLNSTMVR</sequence>
<keyword evidence="2" id="KW-1185">Reference proteome</keyword>
<protein>
    <submittedName>
        <fullName evidence="1">Uncharacterized protein</fullName>
    </submittedName>
</protein>
<organism evidence="1 2">
    <name type="scientific">Trichogramma kaykai</name>
    <dbReference type="NCBI Taxonomy" id="54128"/>
    <lineage>
        <taxon>Eukaryota</taxon>
        <taxon>Metazoa</taxon>
        <taxon>Ecdysozoa</taxon>
        <taxon>Arthropoda</taxon>
        <taxon>Hexapoda</taxon>
        <taxon>Insecta</taxon>
        <taxon>Pterygota</taxon>
        <taxon>Neoptera</taxon>
        <taxon>Endopterygota</taxon>
        <taxon>Hymenoptera</taxon>
        <taxon>Apocrita</taxon>
        <taxon>Proctotrupomorpha</taxon>
        <taxon>Chalcidoidea</taxon>
        <taxon>Trichogrammatidae</taxon>
        <taxon>Trichogramma</taxon>
    </lineage>
</organism>
<comment type="caution">
    <text evidence="1">The sequence shown here is derived from an EMBL/GenBank/DDBJ whole genome shotgun (WGS) entry which is preliminary data.</text>
</comment>
<dbReference type="EMBL" id="JBJJXI010000060">
    <property type="protein sequence ID" value="KAL3398181.1"/>
    <property type="molecule type" value="Genomic_DNA"/>
</dbReference>
<gene>
    <name evidence="1" type="ORF">TKK_008387</name>
</gene>
<dbReference type="Proteomes" id="UP001627154">
    <property type="component" value="Unassembled WGS sequence"/>
</dbReference>
<dbReference type="AlphaFoldDB" id="A0ABD2WYU0"/>
<evidence type="ECO:0000313" key="1">
    <source>
        <dbReference type="EMBL" id="KAL3398181.1"/>
    </source>
</evidence>
<evidence type="ECO:0000313" key="2">
    <source>
        <dbReference type="Proteomes" id="UP001627154"/>
    </source>
</evidence>
<accession>A0ABD2WYU0</accession>
<reference evidence="1 2" key="1">
    <citation type="journal article" date="2024" name="bioRxiv">
        <title>A reference genome for Trichogramma kaykai: A tiny desert-dwelling parasitoid wasp with competing sex-ratio distorters.</title>
        <authorList>
            <person name="Culotta J."/>
            <person name="Lindsey A.R."/>
        </authorList>
    </citation>
    <scope>NUCLEOTIDE SEQUENCE [LARGE SCALE GENOMIC DNA]</scope>
    <source>
        <strain evidence="1 2">KSX58</strain>
    </source>
</reference>
<name>A0ABD2WYU0_9HYME</name>